<feature type="non-terminal residue" evidence="1">
    <location>
        <position position="1"/>
    </location>
</feature>
<organism evidence="1">
    <name type="scientific">uncultured Aureispira sp</name>
    <dbReference type="NCBI Taxonomy" id="1331704"/>
    <lineage>
        <taxon>Bacteria</taxon>
        <taxon>Pseudomonadati</taxon>
        <taxon>Bacteroidota</taxon>
        <taxon>Saprospiria</taxon>
        <taxon>Saprospirales</taxon>
        <taxon>Saprospiraceae</taxon>
        <taxon>Aureispira</taxon>
        <taxon>environmental samples</taxon>
    </lineage>
</organism>
<name>A0A6S6S831_9BACT</name>
<dbReference type="EMBL" id="CACVAQ010000062">
    <property type="protein sequence ID" value="CAA6801174.1"/>
    <property type="molecule type" value="Genomic_DNA"/>
</dbReference>
<reference evidence="1" key="1">
    <citation type="submission" date="2020-01" db="EMBL/GenBank/DDBJ databases">
        <authorList>
            <person name="Meier V. D."/>
            <person name="Meier V D."/>
        </authorList>
    </citation>
    <scope>NUCLEOTIDE SEQUENCE</scope>
    <source>
        <strain evidence="1">HLG_WM_MAG_10</strain>
    </source>
</reference>
<gene>
    <name evidence="1" type="ORF">HELGO_WM30898</name>
</gene>
<accession>A0A6S6S831</accession>
<evidence type="ECO:0000313" key="1">
    <source>
        <dbReference type="EMBL" id="CAA6801174.1"/>
    </source>
</evidence>
<proteinExistence type="predicted"/>
<protein>
    <submittedName>
        <fullName evidence="1">Uncharacterized protein</fullName>
    </submittedName>
</protein>
<sequence length="74" mass="8796">RTNSYSVSDTTEVPAFFEKVKNKIGRNLPESRFFPQNIVHQWYEDSTTTDQKNYLLFEADIEQAMLEIQKQHQN</sequence>
<dbReference type="AlphaFoldDB" id="A0A6S6S831"/>